<sequence>MPNQTSPSSDAPHLPRSAPIEAYGKGGFAFADMSHRGSLLCLPDAMWAWPVTKPAEIDQYSLDRVFKAANAIDTLIVGTGTEVWVPSRDLREALRAVRVVLDAMQTGPAIRTYNIMLGERRRVAAALIAVP</sequence>
<evidence type="ECO:0000313" key="1">
    <source>
        <dbReference type="EMBL" id="ANW02026.1"/>
    </source>
</evidence>
<dbReference type="Gene3D" id="3.40.1230.10">
    <property type="entry name" value="MTH938-like"/>
    <property type="match status" value="1"/>
</dbReference>
<dbReference type="InterPro" id="IPR036748">
    <property type="entry name" value="MTH938-like_sf"/>
</dbReference>
<dbReference type="EMBL" id="CP016428">
    <property type="protein sequence ID" value="ANW02026.1"/>
    <property type="molecule type" value="Genomic_DNA"/>
</dbReference>
<protein>
    <recommendedName>
        <fullName evidence="3">Mth938-like domain-containing protein</fullName>
    </recommendedName>
</protein>
<name>A0A1B1UGY5_9BRAD</name>
<dbReference type="OrthoDB" id="7351393at2"/>
<dbReference type="PANTHER" id="PTHR21192:SF2">
    <property type="entry name" value="NADH DEHYDROGENASE [UBIQUINONE] 1 ALPHA SUBCOMPLEX ASSEMBLY FACTOR 3"/>
    <property type="match status" value="1"/>
</dbReference>
<dbReference type="PANTHER" id="PTHR21192">
    <property type="entry name" value="NUCLEAR PROTEIN E3-3"/>
    <property type="match status" value="1"/>
</dbReference>
<proteinExistence type="predicted"/>
<dbReference type="Proteomes" id="UP000092839">
    <property type="component" value="Chromosome"/>
</dbReference>
<dbReference type="SUPFAM" id="SSF64076">
    <property type="entry name" value="MTH938-like"/>
    <property type="match status" value="1"/>
</dbReference>
<gene>
    <name evidence="1" type="ORF">LMTR13_19485</name>
</gene>
<reference evidence="1 2" key="1">
    <citation type="submission" date="2016-07" db="EMBL/GenBank/DDBJ databases">
        <title>Complete genome sequence of Bradyrhizobium icense LMTR 13T, a potential inoculant strain isolated from lima bean (Phaseolus lunatus) in Peru.</title>
        <authorList>
            <person name="Ormeno-Orrillo E."/>
            <person name="Duran D."/>
            <person name="Rogel M.A."/>
            <person name="Rey L."/>
            <person name="Imperial J."/>
            <person name="Ruiz-Argueso T."/>
            <person name="Martinez-Romero E."/>
        </authorList>
    </citation>
    <scope>NUCLEOTIDE SEQUENCE [LARGE SCALE GENOMIC DNA]</scope>
    <source>
        <strain evidence="1 2">LMTR 13</strain>
    </source>
</reference>
<dbReference type="KEGG" id="bic:LMTR13_19485"/>
<dbReference type="RefSeq" id="WP_065729239.1">
    <property type="nucleotide sequence ID" value="NZ_CP016428.1"/>
</dbReference>
<keyword evidence="2" id="KW-1185">Reference proteome</keyword>
<evidence type="ECO:0000313" key="2">
    <source>
        <dbReference type="Proteomes" id="UP000092839"/>
    </source>
</evidence>
<dbReference type="InterPro" id="IPR007523">
    <property type="entry name" value="NDUFAF3/AAMDC"/>
</dbReference>
<dbReference type="STRING" id="1274631.LMTR13_19485"/>
<evidence type="ECO:0008006" key="3">
    <source>
        <dbReference type="Google" id="ProtNLM"/>
    </source>
</evidence>
<dbReference type="AlphaFoldDB" id="A0A1B1UGY5"/>
<organism evidence="1 2">
    <name type="scientific">Bradyrhizobium icense</name>
    <dbReference type="NCBI Taxonomy" id="1274631"/>
    <lineage>
        <taxon>Bacteria</taxon>
        <taxon>Pseudomonadati</taxon>
        <taxon>Pseudomonadota</taxon>
        <taxon>Alphaproteobacteria</taxon>
        <taxon>Hyphomicrobiales</taxon>
        <taxon>Nitrobacteraceae</taxon>
        <taxon>Bradyrhizobium</taxon>
    </lineage>
</organism>
<dbReference type="Pfam" id="PF04430">
    <property type="entry name" value="DUF498"/>
    <property type="match status" value="1"/>
</dbReference>
<accession>A0A1B1UGY5</accession>
<dbReference type="CDD" id="cd00248">
    <property type="entry name" value="Mth938-like"/>
    <property type="match status" value="1"/>
</dbReference>